<gene>
    <name evidence="6" type="ORF">H6P81_015339</name>
</gene>
<dbReference type="InterPro" id="IPR012879">
    <property type="entry name" value="CCDC47"/>
</dbReference>
<dbReference type="GO" id="GO:0005783">
    <property type="term" value="C:endoplasmic reticulum"/>
    <property type="evidence" value="ECO:0007669"/>
    <property type="project" value="InterPro"/>
</dbReference>
<keyword evidence="3" id="KW-1133">Transmembrane helix</keyword>
<dbReference type="EMBL" id="JAINDJ010000006">
    <property type="protein sequence ID" value="KAG9443999.1"/>
    <property type="molecule type" value="Genomic_DNA"/>
</dbReference>
<evidence type="ECO:0008006" key="8">
    <source>
        <dbReference type="Google" id="ProtNLM"/>
    </source>
</evidence>
<evidence type="ECO:0000256" key="1">
    <source>
        <dbReference type="ARBA" id="ARBA00004167"/>
    </source>
</evidence>
<dbReference type="GO" id="GO:0005509">
    <property type="term" value="F:calcium ion binding"/>
    <property type="evidence" value="ECO:0007669"/>
    <property type="project" value="InterPro"/>
</dbReference>
<feature type="region of interest" description="Disordered" evidence="5">
    <location>
        <begin position="125"/>
        <end position="157"/>
    </location>
</feature>
<evidence type="ECO:0000313" key="6">
    <source>
        <dbReference type="EMBL" id="KAG9443999.1"/>
    </source>
</evidence>
<dbReference type="GO" id="GO:0032469">
    <property type="term" value="P:endoplasmic reticulum calcium ion homeostasis"/>
    <property type="evidence" value="ECO:0007669"/>
    <property type="project" value="InterPro"/>
</dbReference>
<dbReference type="PANTHER" id="PTHR12883:SF0">
    <property type="entry name" value="PAT COMPLEX SUBUNIT CCDC47"/>
    <property type="match status" value="1"/>
</dbReference>
<feature type="compositionally biased region" description="Acidic residues" evidence="5">
    <location>
        <begin position="54"/>
        <end position="68"/>
    </location>
</feature>
<dbReference type="Proteomes" id="UP000825729">
    <property type="component" value="Unassembled WGS sequence"/>
</dbReference>
<sequence>MAKARWYSRLCHLLTRGDALWYCLALVSVISLLGQELSRCSVLAADFEGFGDEADDDLLSESDHDDDLPYVAPVPPPTITQSDFETDRGPPEQQPLHADPSPPKPSYPPATTTFEYWDEDEFEGLPTELPAQNPTDHENVEGPAAAEADVKPSVKAPPGPRSYTVEIVSVSFLIAFIFNYFTGKRENENIALAWATQFATKDSIFDKNFSLLGTGDGKDTPLLLKEGQNVFKFYASGRRFCQGLLATMELKSRHDLISRIYNAIVPCKDEITFEVYMNDDAMDQVVFALAKKKLAKVMHKEVRDLQRFASMVSGSSNRKWVVEDLSVVSESKEVAGDLITETVLDQVFGDKAFEKYGKGFISLHFSDQHLGSHKKMLLFKFALPSVNKMADMTRLVALVPYYIDLVGRYKLSQQARSKTEGTRSKLAQEVFKELQLARQEALQKKKAEKRKVMEETEAKLSAEALRRKEEKERARQMKKAMPKVKMSRAR</sequence>
<evidence type="ECO:0000313" key="7">
    <source>
        <dbReference type="Proteomes" id="UP000825729"/>
    </source>
</evidence>
<evidence type="ECO:0000256" key="4">
    <source>
        <dbReference type="ARBA" id="ARBA00023136"/>
    </source>
</evidence>
<accession>A0AAV7E5X0</accession>
<proteinExistence type="predicted"/>
<comment type="caution">
    <text evidence="6">The sequence shown here is derived from an EMBL/GenBank/DDBJ whole genome shotgun (WGS) entry which is preliminary data.</text>
</comment>
<feature type="region of interest" description="Disordered" evidence="5">
    <location>
        <begin position="54"/>
        <end position="112"/>
    </location>
</feature>
<keyword evidence="4" id="KW-0472">Membrane</keyword>
<keyword evidence="7" id="KW-1185">Reference proteome</keyword>
<dbReference type="AlphaFoldDB" id="A0AAV7E5X0"/>
<evidence type="ECO:0000256" key="3">
    <source>
        <dbReference type="ARBA" id="ARBA00022989"/>
    </source>
</evidence>
<reference evidence="6 7" key="1">
    <citation type="submission" date="2021-07" db="EMBL/GenBank/DDBJ databases">
        <title>The Aristolochia fimbriata genome: insights into angiosperm evolution, floral development and chemical biosynthesis.</title>
        <authorList>
            <person name="Jiao Y."/>
        </authorList>
    </citation>
    <scope>NUCLEOTIDE SEQUENCE [LARGE SCALE GENOMIC DNA]</scope>
    <source>
        <strain evidence="6">IBCAS-2021</strain>
        <tissue evidence="6">Leaf</tissue>
    </source>
</reference>
<keyword evidence="2" id="KW-0812">Transmembrane</keyword>
<evidence type="ECO:0000256" key="5">
    <source>
        <dbReference type="SAM" id="MobiDB-lite"/>
    </source>
</evidence>
<feature type="region of interest" description="Disordered" evidence="5">
    <location>
        <begin position="463"/>
        <end position="490"/>
    </location>
</feature>
<dbReference type="Pfam" id="PF07946">
    <property type="entry name" value="CCDC47"/>
    <property type="match status" value="1"/>
</dbReference>
<name>A0AAV7E5X0_ARIFI</name>
<protein>
    <recommendedName>
        <fullName evidence="8">Coiled-coil domain-containing protein 47</fullName>
    </recommendedName>
</protein>
<comment type="subcellular location">
    <subcellularLocation>
        <location evidence="1">Membrane</location>
        <topology evidence="1">Single-pass membrane protein</topology>
    </subcellularLocation>
</comment>
<dbReference type="PANTHER" id="PTHR12883">
    <property type="entry name" value="ADIPOCYTE-SPECIFIC PROTEIN 4-RELATED"/>
    <property type="match status" value="1"/>
</dbReference>
<dbReference type="GO" id="GO:0016020">
    <property type="term" value="C:membrane"/>
    <property type="evidence" value="ECO:0007669"/>
    <property type="project" value="UniProtKB-SubCell"/>
</dbReference>
<feature type="compositionally biased region" description="Basic and acidic residues" evidence="5">
    <location>
        <begin position="463"/>
        <end position="475"/>
    </location>
</feature>
<feature type="compositionally biased region" description="Basic residues" evidence="5">
    <location>
        <begin position="476"/>
        <end position="490"/>
    </location>
</feature>
<evidence type="ECO:0000256" key="2">
    <source>
        <dbReference type="ARBA" id="ARBA00022692"/>
    </source>
</evidence>
<organism evidence="6 7">
    <name type="scientific">Aristolochia fimbriata</name>
    <name type="common">White veined hardy Dutchman's pipe vine</name>
    <dbReference type="NCBI Taxonomy" id="158543"/>
    <lineage>
        <taxon>Eukaryota</taxon>
        <taxon>Viridiplantae</taxon>
        <taxon>Streptophyta</taxon>
        <taxon>Embryophyta</taxon>
        <taxon>Tracheophyta</taxon>
        <taxon>Spermatophyta</taxon>
        <taxon>Magnoliopsida</taxon>
        <taxon>Magnoliidae</taxon>
        <taxon>Piperales</taxon>
        <taxon>Aristolochiaceae</taxon>
        <taxon>Aristolochia</taxon>
    </lineage>
</organism>